<sequence length="41" mass="4535">MSGNISEIGTFYLSDPSRRFGCLGTDYRDYENINQLASVGS</sequence>
<name>X0IF78_FUSOX</name>
<dbReference type="EMBL" id="JH658804">
    <property type="protein sequence ID" value="EXL87492.1"/>
    <property type="molecule type" value="Genomic_DNA"/>
</dbReference>
<dbReference type="AlphaFoldDB" id="X0IF78"/>
<accession>X0IF78</accession>
<gene>
    <name evidence="1" type="ORF">FOPG_01681</name>
</gene>
<evidence type="ECO:0000313" key="1">
    <source>
        <dbReference type="EMBL" id="EXL87492.1"/>
    </source>
</evidence>
<dbReference type="Proteomes" id="UP000030676">
    <property type="component" value="Unassembled WGS sequence"/>
</dbReference>
<dbReference type="HOGENOM" id="CLU_212894_0_0_1"/>
<reference evidence="1" key="2">
    <citation type="submission" date="2012-05" db="EMBL/GenBank/DDBJ databases">
        <title>The Genome Annotation of Fusarium oxysporum PHW808.</title>
        <authorList>
            <consortium name="The Broad Institute Genomics Platform"/>
            <person name="Ma L.-J."/>
            <person name="Corby-Kistler H."/>
            <person name="Broz K."/>
            <person name="Gale L.R."/>
            <person name="Jonkers W."/>
            <person name="O'Donnell K."/>
            <person name="Ploetz R."/>
            <person name="Steinberg C."/>
            <person name="Schwartz D.C."/>
            <person name="VanEtten H."/>
            <person name="Zhou S."/>
            <person name="Young S.K."/>
            <person name="Zeng Q."/>
            <person name="Gargeya S."/>
            <person name="Fitzgerald M."/>
            <person name="Abouelleil A."/>
            <person name="Alvarado L."/>
            <person name="Chapman S.B."/>
            <person name="Gainer-Dewar J."/>
            <person name="Goldberg J."/>
            <person name="Griggs A."/>
            <person name="Gujja S."/>
            <person name="Hansen M."/>
            <person name="Howarth C."/>
            <person name="Imamovic A."/>
            <person name="Ireland A."/>
            <person name="Larimer J."/>
            <person name="McCowan C."/>
            <person name="Murphy C."/>
            <person name="Pearson M."/>
            <person name="Poon T.W."/>
            <person name="Priest M."/>
            <person name="Roberts A."/>
            <person name="Saif S."/>
            <person name="Shea T."/>
            <person name="Sykes S."/>
            <person name="Wortman J."/>
            <person name="Nusbaum C."/>
            <person name="Birren B."/>
        </authorList>
    </citation>
    <scope>NUCLEOTIDE SEQUENCE</scope>
    <source>
        <strain evidence="1">54008</strain>
    </source>
</reference>
<reference evidence="1" key="1">
    <citation type="submission" date="2011-11" db="EMBL/GenBank/DDBJ databases">
        <title>The Genome Sequence of Fusarium oxysporum PHW808.</title>
        <authorList>
            <consortium name="The Broad Institute Genome Sequencing Platform"/>
            <person name="Ma L.-J."/>
            <person name="Gale L.R."/>
            <person name="Schwartz D.C."/>
            <person name="Zhou S."/>
            <person name="Corby-Kistler H."/>
            <person name="Young S.K."/>
            <person name="Zeng Q."/>
            <person name="Gargeya S."/>
            <person name="Fitzgerald M."/>
            <person name="Haas B."/>
            <person name="Abouelleil A."/>
            <person name="Alvarado L."/>
            <person name="Arachchi H.M."/>
            <person name="Berlin A."/>
            <person name="Brown A."/>
            <person name="Chapman S.B."/>
            <person name="Chen Z."/>
            <person name="Dunbar C."/>
            <person name="Freedman E."/>
            <person name="Gearin G."/>
            <person name="Goldberg J."/>
            <person name="Griggs A."/>
            <person name="Gujja S."/>
            <person name="Heiman D."/>
            <person name="Howarth C."/>
            <person name="Larson L."/>
            <person name="Lui A."/>
            <person name="MacDonald P.J.P."/>
            <person name="Montmayeur A."/>
            <person name="Murphy C."/>
            <person name="Neiman D."/>
            <person name="Pearson M."/>
            <person name="Priest M."/>
            <person name="Roberts A."/>
            <person name="Saif S."/>
            <person name="Shea T."/>
            <person name="Shenoy N."/>
            <person name="Sisk P."/>
            <person name="Stolte C."/>
            <person name="Sykes S."/>
            <person name="Wortman J."/>
            <person name="Nusbaum C."/>
            <person name="Birren B."/>
        </authorList>
    </citation>
    <scope>NUCLEOTIDE SEQUENCE [LARGE SCALE GENOMIC DNA]</scope>
    <source>
        <strain evidence="1">54008</strain>
    </source>
</reference>
<organism evidence="1">
    <name type="scientific">Fusarium oxysporum f. sp. conglutinans race 2 54008</name>
    <dbReference type="NCBI Taxonomy" id="1089457"/>
    <lineage>
        <taxon>Eukaryota</taxon>
        <taxon>Fungi</taxon>
        <taxon>Dikarya</taxon>
        <taxon>Ascomycota</taxon>
        <taxon>Pezizomycotina</taxon>
        <taxon>Sordariomycetes</taxon>
        <taxon>Hypocreomycetidae</taxon>
        <taxon>Hypocreales</taxon>
        <taxon>Nectriaceae</taxon>
        <taxon>Fusarium</taxon>
        <taxon>Fusarium oxysporum species complex</taxon>
    </lineage>
</organism>
<protein>
    <submittedName>
        <fullName evidence="1">Uncharacterized protein</fullName>
    </submittedName>
</protein>
<proteinExistence type="predicted"/>